<dbReference type="Proteomes" id="UP000234681">
    <property type="component" value="Chromosome 2"/>
</dbReference>
<dbReference type="AlphaFoldDB" id="A6I4K5"/>
<gene>
    <name evidence="1" type="ORF">rCG_44583</name>
</gene>
<reference evidence="2" key="1">
    <citation type="submission" date="2005-09" db="EMBL/GenBank/DDBJ databases">
        <authorList>
            <person name="Mural R.J."/>
            <person name="Li P.W."/>
            <person name="Adams M.D."/>
            <person name="Amanatides P.G."/>
            <person name="Baden-Tillson H."/>
            <person name="Barnstead M."/>
            <person name="Chin S.H."/>
            <person name="Dew I."/>
            <person name="Evans C.A."/>
            <person name="Ferriera S."/>
            <person name="Flanigan M."/>
            <person name="Fosler C."/>
            <person name="Glodek A."/>
            <person name="Gu Z."/>
            <person name="Holt R.A."/>
            <person name="Jennings D."/>
            <person name="Kraft C.L."/>
            <person name="Lu F."/>
            <person name="Nguyen T."/>
            <person name="Nusskern D.R."/>
            <person name="Pfannkoch C.M."/>
            <person name="Sitter C."/>
            <person name="Sutton G.G."/>
            <person name="Venter J.C."/>
            <person name="Wang Z."/>
            <person name="Woodage T."/>
            <person name="Zheng X.H."/>
            <person name="Zhong F."/>
        </authorList>
    </citation>
    <scope>NUCLEOTIDE SEQUENCE [LARGE SCALE GENOMIC DNA]</scope>
    <source>
        <strain>BN</strain>
        <strain evidence="2">Sprague-Dawley</strain>
    </source>
</reference>
<organism evidence="1 2">
    <name type="scientific">Rattus norvegicus</name>
    <name type="common">Rat</name>
    <dbReference type="NCBI Taxonomy" id="10116"/>
    <lineage>
        <taxon>Eukaryota</taxon>
        <taxon>Metazoa</taxon>
        <taxon>Chordata</taxon>
        <taxon>Craniata</taxon>
        <taxon>Vertebrata</taxon>
        <taxon>Euteleostomi</taxon>
        <taxon>Mammalia</taxon>
        <taxon>Eutheria</taxon>
        <taxon>Euarchontoglires</taxon>
        <taxon>Glires</taxon>
        <taxon>Rodentia</taxon>
        <taxon>Myomorpha</taxon>
        <taxon>Muroidea</taxon>
        <taxon>Muridae</taxon>
        <taxon>Murinae</taxon>
        <taxon>Rattus</taxon>
    </lineage>
</organism>
<accession>A6I4K5</accession>
<protein>
    <submittedName>
        <fullName evidence="1">RCG44583</fullName>
    </submittedName>
</protein>
<dbReference type="EMBL" id="CH473955">
    <property type="protein sequence ID" value="EDM09963.1"/>
    <property type="molecule type" value="Genomic_DNA"/>
</dbReference>
<sequence>MALFFLRGLKINPLHMNIRQELNYLENRKTGHRESGFFFFKWDFLKWLLNLFIEEKIGDIHALCRSDIGGTDTPAVQQSYTADNQYCYGSVKIMKGDTK</sequence>
<evidence type="ECO:0000313" key="2">
    <source>
        <dbReference type="Proteomes" id="UP000234681"/>
    </source>
</evidence>
<proteinExistence type="predicted"/>
<evidence type="ECO:0000313" key="1">
    <source>
        <dbReference type="EMBL" id="EDM09963.1"/>
    </source>
</evidence>
<name>A6I4K5_RAT</name>